<dbReference type="SMART" id="SM00220">
    <property type="entry name" value="S_TKc"/>
    <property type="match status" value="1"/>
</dbReference>
<evidence type="ECO:0000313" key="23">
    <source>
        <dbReference type="RefSeq" id="XP_065663898.1"/>
    </source>
</evidence>
<evidence type="ECO:0000256" key="15">
    <source>
        <dbReference type="SAM" id="Coils"/>
    </source>
</evidence>
<dbReference type="InterPro" id="IPR008271">
    <property type="entry name" value="Ser/Thr_kinase_AS"/>
</dbReference>
<dbReference type="SUPFAM" id="SSF57889">
    <property type="entry name" value="Cysteine-rich domain"/>
    <property type="match status" value="1"/>
</dbReference>
<dbReference type="InterPro" id="IPR002219">
    <property type="entry name" value="PKC_DAG/PE"/>
</dbReference>
<feature type="coiled-coil region" evidence="15">
    <location>
        <begin position="635"/>
        <end position="859"/>
    </location>
</feature>
<keyword evidence="7" id="KW-0863">Zinc-finger</keyword>
<dbReference type="Gene3D" id="1.10.510.10">
    <property type="entry name" value="Transferase(Phosphotransferase) domain 1"/>
    <property type="match status" value="1"/>
</dbReference>
<keyword evidence="6 14" id="KW-0547">Nucleotide-binding</keyword>
<evidence type="ECO:0000256" key="14">
    <source>
        <dbReference type="PROSITE-ProRule" id="PRU10141"/>
    </source>
</evidence>
<evidence type="ECO:0000256" key="5">
    <source>
        <dbReference type="ARBA" id="ARBA00022723"/>
    </source>
</evidence>
<dbReference type="GO" id="GO:0016301">
    <property type="term" value="F:kinase activity"/>
    <property type="evidence" value="ECO:0007669"/>
    <property type="project" value="UniProtKB-KW"/>
</dbReference>
<feature type="coiled-coil region" evidence="15">
    <location>
        <begin position="892"/>
        <end position="1011"/>
    </location>
</feature>
<dbReference type="PROSITE" id="PS50219">
    <property type="entry name" value="CNH"/>
    <property type="match status" value="1"/>
</dbReference>
<dbReference type="InterPro" id="IPR011009">
    <property type="entry name" value="Kinase-like_dom_sf"/>
</dbReference>
<sequence length="1964" mass="224684">MSNVTISSRITRLNQLLSGKTSGKKVPLIDKETLLDAFLSLYYECNTEYMIKDKNIATYVQKFKPLVSELENLRLRRSDFEIKKTIGRGHFGEVHVVREKVTGNVYAMKVLKKSETLSQDNVAFFEEERDIMAFACNPWITSLQYAFQDFENLFLVMDFHPGGDLLSLLAKYDDIFEEDVARFYLGEMIMAIHAVHVLGYVHRDIKPENVLIDRLGHIKLADFGSSAKLSSGKMVFSKMPVGTPEYIAPEVLMSMDGSGGGGKYGIECDWWSLGVVAYEMMIGNTPFSADSVVVVYSQIMNFKKSLEFPDDQPLTDNAKHLIRSLLTDQKNRIGYTDLAMHPFFQGLDWTTLQDAVPPYVPNINREDDTSNFDDFETESSGPRIGDFMEKKQGFQGKNLPFIGFTFTKELTLASQNESHDALKDTPSREILKRMSSKRESVKETASNTQVLAIKVDLEKEQKKNKELKKLLDEKSKIAAKLESERDMLENEKALFDTERKDLQRRLDNERTNRAKAENEALVLLQEIKDGSKKAEELRDEQLRISNEQQQQKITYLENERFALNNKIVHLEDELNDLRKLSEDSKLRVSDLQQKLTKVNEDTKTKVSELQDMLNKVTYDGEERIKMLQEKLMKVTQDSADNLNKLEKEKDGLKKEIVELKNFKENHQAKEVDETKSNKEVEVLEKKLSLTEDLNFSLKQENKRLQDELDDSKRKYESLVDFGENLKTQVEKRIEKLQKELLNSQNEYKKMETDFLKVKEQLEDSNNNIIVKDSTIASLKASCLNLENQISNLVNRSDAPTSNEIDQRNELTARINQLVVEKSFTESELNSLRNEIKTVYEELRVTKDQLEIANKTLAINAENFESSLSSVNKDLTKAIENGKNFQNELATYKKSSESLVAKLQHEAEELKKKAEKQSAALAQDTDVRMKRMVVSLENLKVDKESLETQLKKSSEDAAKYLKDKEHLQEELSEKERQLSNRDLTIQMLKQTCTMLEGQVEELEVSNDEFQDRESNWNTTKRQLYQAQEKLELQLTEALSSIEVERLLKIKAEEKIRMLEDDDSIKQDYQRKIDHLEEINKQLETQIQELTNSLSQAEKKIGLNTVAMKNLERKIASEVDEKAKLTQEIAHLQEIRAQQTSSNFALTVEIESLKETNDEILSEKESLHNQLERITFEHAEQKIKMESTLAQQTKLIDFLQDKNSAPGNKKSIFKVGKQKAEPAQAPPDMRKVRDLERALEKEKNANLQLHLQLQKANAETANIKTELQHLKQNIRTSPNTPQLERSDNTRQMQSGSLITKTFESPSTSVADIYNQAANEVRGNGVAVLDINSKPHNLNQALNMRPMKCIVCLNSVHFAKQVSKCSECNVVCHLKCENSLQNTCGIPKSIFGNMHLHRTSLVNEGGIDDHSTRFVLPKIEGWLKFPRRAVKQGWERKWIVLENSKLSIYDNDNTTGVEPFDEIDLSISDGELNIHPAIPTSELIWSSSADLLYVFSVELLPYTLGMMRRNLYFFAPTFIEKQRWVAHFEYIADQVKRRSHKYGHGLNDDVVMTLHGIKRIDINCAIMLSDSGYIFGCEDGLYVINIQSEHRSNTPLPIVGLGPVYQFQIVNDIDTVFVIAGKDRLFCTIEIKDLQNRLKQLVTGSLISAISSHQIEKVKNCHLFSVFKIDNEYYACAATERKLIILKYQNNTQSFVLKKEIETIDPCACLLQSSNLILFGTSKFYAVDYKNFQKREFLDASDTSLAFAVYGSNQSFPVAVFKVSSNKPREEFLLCFNEFGIFVDWQGRRSRKGDLKWSRLPLAFEYRHPFLYITHFGSIEICEISIDIKCDISTTPRCFIDVPEPRFIGYGNADGVVLFSSSQTHKLEIISYKATSTLNGLVCRNPSVLSSASDSSSMSNFSPTLEPKDRLRATSNASICSDEETSIAISKESSSAKTKVEQLRAQEKSRKSFKFFKGNRKSPHNDD</sequence>
<feature type="coiled-coil region" evidence="15">
    <location>
        <begin position="1230"/>
        <end position="1271"/>
    </location>
</feature>
<feature type="compositionally biased region" description="Basic residues" evidence="16">
    <location>
        <begin position="1948"/>
        <end position="1964"/>
    </location>
</feature>
<dbReference type="CDD" id="cd20814">
    <property type="entry name" value="CRIK"/>
    <property type="match status" value="1"/>
</dbReference>
<dbReference type="EC" id="2.7.11.1" evidence="1"/>
<dbReference type="PANTHER" id="PTHR22988:SF71">
    <property type="entry name" value="CITRON RHO-INTERACTING KINASE"/>
    <property type="match status" value="1"/>
</dbReference>
<evidence type="ECO:0000256" key="12">
    <source>
        <dbReference type="ARBA" id="ARBA00047899"/>
    </source>
</evidence>
<feature type="domain" description="AGC-kinase C-terminal" evidence="21">
    <location>
        <begin position="345"/>
        <end position="416"/>
    </location>
</feature>
<dbReference type="Pfam" id="PF00780">
    <property type="entry name" value="CNH"/>
    <property type="match status" value="1"/>
</dbReference>
<evidence type="ECO:0000259" key="19">
    <source>
        <dbReference type="PROSITE" id="PS50081"/>
    </source>
</evidence>
<dbReference type="SMART" id="SM00133">
    <property type="entry name" value="S_TK_X"/>
    <property type="match status" value="1"/>
</dbReference>
<dbReference type="InterPro" id="IPR037708">
    <property type="entry name" value="CRIK_dom"/>
</dbReference>
<dbReference type="InterPro" id="IPR001180">
    <property type="entry name" value="CNH_dom"/>
</dbReference>
<dbReference type="Pfam" id="PF00069">
    <property type="entry name" value="Pkinase"/>
    <property type="match status" value="1"/>
</dbReference>
<dbReference type="PANTHER" id="PTHR22988">
    <property type="entry name" value="MYOTONIC DYSTROPHY S/T KINASE-RELATED"/>
    <property type="match status" value="1"/>
</dbReference>
<dbReference type="InterPro" id="IPR000961">
    <property type="entry name" value="AGC-kinase_C"/>
</dbReference>
<feature type="coiled-coil region" evidence="15">
    <location>
        <begin position="450"/>
        <end position="594"/>
    </location>
</feature>
<keyword evidence="10 14" id="KW-0067">ATP-binding</keyword>
<keyword evidence="9" id="KW-0862">Zinc</keyword>
<evidence type="ECO:0000313" key="22">
    <source>
        <dbReference type="Proteomes" id="UP001652625"/>
    </source>
</evidence>
<comment type="catalytic activity">
    <reaction evidence="13">
        <text>L-seryl-[protein] + ATP = O-phospho-L-seryl-[protein] + ADP + H(+)</text>
        <dbReference type="Rhea" id="RHEA:17989"/>
        <dbReference type="Rhea" id="RHEA-COMP:9863"/>
        <dbReference type="Rhea" id="RHEA-COMP:11604"/>
        <dbReference type="ChEBI" id="CHEBI:15378"/>
        <dbReference type="ChEBI" id="CHEBI:29999"/>
        <dbReference type="ChEBI" id="CHEBI:30616"/>
        <dbReference type="ChEBI" id="CHEBI:83421"/>
        <dbReference type="ChEBI" id="CHEBI:456216"/>
        <dbReference type="EC" id="2.7.11.1"/>
    </reaction>
</comment>
<keyword evidence="2" id="KW-0723">Serine/threonine-protein kinase</keyword>
<dbReference type="PROSITE" id="PS50003">
    <property type="entry name" value="PH_DOMAIN"/>
    <property type="match status" value="1"/>
</dbReference>
<feature type="domain" description="Phorbol-ester/DAG-type" evidence="19">
    <location>
        <begin position="1332"/>
        <end position="1381"/>
    </location>
</feature>
<evidence type="ECO:0000256" key="4">
    <source>
        <dbReference type="ARBA" id="ARBA00022679"/>
    </source>
</evidence>
<protein>
    <recommendedName>
        <fullName evidence="1">non-specific serine/threonine protein kinase</fullName>
        <ecNumber evidence="1">2.7.11.1</ecNumber>
    </recommendedName>
</protein>
<dbReference type="PROSITE" id="PS51285">
    <property type="entry name" value="AGC_KINASE_CTER"/>
    <property type="match status" value="1"/>
</dbReference>
<dbReference type="SUPFAM" id="SSF50729">
    <property type="entry name" value="PH domain-like"/>
    <property type="match status" value="1"/>
</dbReference>
<evidence type="ECO:0000256" key="13">
    <source>
        <dbReference type="ARBA" id="ARBA00048679"/>
    </source>
</evidence>
<evidence type="ECO:0000259" key="21">
    <source>
        <dbReference type="PROSITE" id="PS51285"/>
    </source>
</evidence>
<evidence type="ECO:0000259" key="20">
    <source>
        <dbReference type="PROSITE" id="PS50219"/>
    </source>
</evidence>
<keyword evidence="5" id="KW-0479">Metal-binding</keyword>
<organism evidence="22 23">
    <name type="scientific">Hydra vulgaris</name>
    <name type="common">Hydra</name>
    <name type="synonym">Hydra attenuata</name>
    <dbReference type="NCBI Taxonomy" id="6087"/>
    <lineage>
        <taxon>Eukaryota</taxon>
        <taxon>Metazoa</taxon>
        <taxon>Cnidaria</taxon>
        <taxon>Hydrozoa</taxon>
        <taxon>Hydroidolina</taxon>
        <taxon>Anthoathecata</taxon>
        <taxon>Aplanulata</taxon>
        <taxon>Hydridae</taxon>
        <taxon>Hydra</taxon>
    </lineage>
</organism>
<dbReference type="InterPro" id="IPR001849">
    <property type="entry name" value="PH_domain"/>
</dbReference>
<dbReference type="SMART" id="SM00233">
    <property type="entry name" value="PH"/>
    <property type="match status" value="1"/>
</dbReference>
<keyword evidence="22" id="KW-1185">Reference proteome</keyword>
<keyword evidence="8 23" id="KW-0418">Kinase</keyword>
<dbReference type="SUPFAM" id="SSF56112">
    <property type="entry name" value="Protein kinase-like (PK-like)"/>
    <property type="match status" value="1"/>
</dbReference>
<keyword evidence="3" id="KW-0597">Phosphoprotein</keyword>
<dbReference type="Gene3D" id="3.30.200.20">
    <property type="entry name" value="Phosphorylase Kinase, domain 1"/>
    <property type="match status" value="1"/>
</dbReference>
<dbReference type="PROSITE" id="PS00108">
    <property type="entry name" value="PROTEIN_KINASE_ST"/>
    <property type="match status" value="1"/>
</dbReference>
<dbReference type="PROSITE" id="PS50081">
    <property type="entry name" value="ZF_DAG_PE_2"/>
    <property type="match status" value="1"/>
</dbReference>
<keyword evidence="11 15" id="KW-0175">Coiled coil</keyword>
<evidence type="ECO:0000256" key="11">
    <source>
        <dbReference type="ARBA" id="ARBA00023054"/>
    </source>
</evidence>
<accession>A0ABM4CPW6</accession>
<dbReference type="SMART" id="SM00036">
    <property type="entry name" value="CNH"/>
    <property type="match status" value="1"/>
</dbReference>
<dbReference type="Gene3D" id="2.30.29.30">
    <property type="entry name" value="Pleckstrin-homology domain (PH domain)/Phosphotyrosine-binding domain (PTB)"/>
    <property type="match status" value="1"/>
</dbReference>
<proteinExistence type="predicted"/>
<feature type="binding site" evidence="14">
    <location>
        <position position="109"/>
    </location>
    <ligand>
        <name>ATP</name>
        <dbReference type="ChEBI" id="CHEBI:30616"/>
    </ligand>
</feature>
<dbReference type="InterPro" id="IPR011993">
    <property type="entry name" value="PH-like_dom_sf"/>
</dbReference>
<evidence type="ECO:0000256" key="7">
    <source>
        <dbReference type="ARBA" id="ARBA00022771"/>
    </source>
</evidence>
<dbReference type="GeneID" id="100200793"/>
<feature type="coiled-coil region" evidence="15">
    <location>
        <begin position="1064"/>
        <end position="1168"/>
    </location>
</feature>
<feature type="domain" description="PH" evidence="17">
    <location>
        <begin position="1413"/>
        <end position="1530"/>
    </location>
</feature>
<dbReference type="CDD" id="cd05601">
    <property type="entry name" value="STKc_CRIK"/>
    <property type="match status" value="1"/>
</dbReference>
<dbReference type="CDD" id="cd00821">
    <property type="entry name" value="PH"/>
    <property type="match status" value="1"/>
</dbReference>
<feature type="domain" description="CNH" evidence="20">
    <location>
        <begin position="1556"/>
        <end position="1852"/>
    </location>
</feature>
<comment type="catalytic activity">
    <reaction evidence="12">
        <text>L-threonyl-[protein] + ATP = O-phospho-L-threonyl-[protein] + ADP + H(+)</text>
        <dbReference type="Rhea" id="RHEA:46608"/>
        <dbReference type="Rhea" id="RHEA-COMP:11060"/>
        <dbReference type="Rhea" id="RHEA-COMP:11605"/>
        <dbReference type="ChEBI" id="CHEBI:15378"/>
        <dbReference type="ChEBI" id="CHEBI:30013"/>
        <dbReference type="ChEBI" id="CHEBI:30616"/>
        <dbReference type="ChEBI" id="CHEBI:61977"/>
        <dbReference type="ChEBI" id="CHEBI:456216"/>
        <dbReference type="EC" id="2.7.11.1"/>
    </reaction>
</comment>
<dbReference type="InterPro" id="IPR050839">
    <property type="entry name" value="Rho-assoc_Ser/Thr_Kinase"/>
</dbReference>
<dbReference type="Gene3D" id="3.30.60.20">
    <property type="match status" value="1"/>
</dbReference>
<feature type="compositionally biased region" description="Basic and acidic residues" evidence="16">
    <location>
        <begin position="1935"/>
        <end position="1947"/>
    </location>
</feature>
<dbReference type="InterPro" id="IPR000719">
    <property type="entry name" value="Prot_kinase_dom"/>
</dbReference>
<dbReference type="PROSITE" id="PS50011">
    <property type="entry name" value="PROTEIN_KINASE_DOM"/>
    <property type="match status" value="1"/>
</dbReference>
<dbReference type="PROSITE" id="PS00107">
    <property type="entry name" value="PROTEIN_KINASE_ATP"/>
    <property type="match status" value="1"/>
</dbReference>
<evidence type="ECO:0000256" key="2">
    <source>
        <dbReference type="ARBA" id="ARBA00022527"/>
    </source>
</evidence>
<evidence type="ECO:0000256" key="16">
    <source>
        <dbReference type="SAM" id="MobiDB-lite"/>
    </source>
</evidence>
<gene>
    <name evidence="23" type="primary">LOC100200793</name>
</gene>
<dbReference type="Pfam" id="PF00169">
    <property type="entry name" value="PH"/>
    <property type="match status" value="1"/>
</dbReference>
<dbReference type="Proteomes" id="UP001652625">
    <property type="component" value="Chromosome 10"/>
</dbReference>
<name>A0ABM4CPW6_HYDVU</name>
<evidence type="ECO:0000259" key="17">
    <source>
        <dbReference type="PROSITE" id="PS50003"/>
    </source>
</evidence>
<reference evidence="23" key="1">
    <citation type="submission" date="2025-08" db="UniProtKB">
        <authorList>
            <consortium name="RefSeq"/>
        </authorList>
    </citation>
    <scope>IDENTIFICATION</scope>
</reference>
<evidence type="ECO:0000256" key="9">
    <source>
        <dbReference type="ARBA" id="ARBA00022833"/>
    </source>
</evidence>
<dbReference type="InterPro" id="IPR046349">
    <property type="entry name" value="C1-like_sf"/>
</dbReference>
<evidence type="ECO:0000256" key="3">
    <source>
        <dbReference type="ARBA" id="ARBA00022553"/>
    </source>
</evidence>
<evidence type="ECO:0000256" key="10">
    <source>
        <dbReference type="ARBA" id="ARBA00022840"/>
    </source>
</evidence>
<feature type="region of interest" description="Disordered" evidence="16">
    <location>
        <begin position="1928"/>
        <end position="1964"/>
    </location>
</feature>
<feature type="domain" description="Protein kinase" evidence="18">
    <location>
        <begin position="80"/>
        <end position="344"/>
    </location>
</feature>
<evidence type="ECO:0000256" key="8">
    <source>
        <dbReference type="ARBA" id="ARBA00022777"/>
    </source>
</evidence>
<dbReference type="PROSITE" id="PS00479">
    <property type="entry name" value="ZF_DAG_PE_1"/>
    <property type="match status" value="1"/>
</dbReference>
<dbReference type="InterPro" id="IPR017441">
    <property type="entry name" value="Protein_kinase_ATP_BS"/>
</dbReference>
<keyword evidence="4" id="KW-0808">Transferase</keyword>
<evidence type="ECO:0000256" key="1">
    <source>
        <dbReference type="ARBA" id="ARBA00012513"/>
    </source>
</evidence>
<evidence type="ECO:0000259" key="18">
    <source>
        <dbReference type="PROSITE" id="PS50011"/>
    </source>
</evidence>
<dbReference type="RefSeq" id="XP_065663898.1">
    <property type="nucleotide sequence ID" value="XM_065807826.1"/>
</dbReference>
<evidence type="ECO:0000256" key="6">
    <source>
        <dbReference type="ARBA" id="ARBA00022741"/>
    </source>
</evidence>